<dbReference type="SMART" id="SM00849">
    <property type="entry name" value="Lactamase_B"/>
    <property type="match status" value="1"/>
</dbReference>
<dbReference type="Pfam" id="PF00753">
    <property type="entry name" value="Lactamase_B"/>
    <property type="match status" value="1"/>
</dbReference>
<keyword evidence="3" id="KW-1185">Reference proteome</keyword>
<dbReference type="CDD" id="cd07725">
    <property type="entry name" value="TTHA1429-like_MBL-fold"/>
    <property type="match status" value="1"/>
</dbReference>
<dbReference type="Proteomes" id="UP000798488">
    <property type="component" value="Unassembled WGS sequence"/>
</dbReference>
<dbReference type="InterPro" id="IPR036388">
    <property type="entry name" value="WH-like_DNA-bd_sf"/>
</dbReference>
<reference evidence="2" key="1">
    <citation type="submission" date="2016-02" db="EMBL/GenBank/DDBJ databases">
        <title>Draft Genome Sequence of Sporotomaculum syntrophicum Strain FB, a Syntrophic Benzoate Degrader.</title>
        <authorList>
            <person name="Nobu M.K."/>
            <person name="Narihiro T."/>
            <person name="Qiu Y.-L."/>
            <person name="Ohashi A."/>
            <person name="Liu W.-T."/>
            <person name="Yuji S."/>
        </authorList>
    </citation>
    <scope>NUCLEOTIDE SEQUENCE</scope>
    <source>
        <strain evidence="2">FB</strain>
    </source>
</reference>
<keyword evidence="2" id="KW-0378">Hydrolase</keyword>
<name>A0A9D2WQ33_9FIRM</name>
<sequence>MGAIILLAVYQMIIPTPYPVGPVNVYLIKNDPITLIEVGPDTPQASKALEHMLELLGCRVEDIKRIVVTHSHPDHCGMAEQVARASGAVVHIHPLEESKIKGKEDFYKERMPFILETGIPEEVLKEVIGEKDQLPEPSLEDISIKLLSGGERISFDGGELRILHLPGHSPGHLCAYEPEQKLFFSGDFLLPHITPNPLMEPDHEKPGLRLPSLKQYLSGLEVLEKLEVNLVFPGHGGAFNDCGSAINVARQHHQEQFTRIIANLQGGERNAYQLCMAIYPGLQKFGISLGLSEIVAHLDYLVENGNINCSKQQGINYYCL</sequence>
<dbReference type="PANTHER" id="PTHR23131">
    <property type="entry name" value="ENDORIBONUCLEASE LACTB2"/>
    <property type="match status" value="1"/>
</dbReference>
<dbReference type="SUPFAM" id="SSF56281">
    <property type="entry name" value="Metallo-hydrolase/oxidoreductase"/>
    <property type="match status" value="1"/>
</dbReference>
<dbReference type="PANTHER" id="PTHR23131:SF4">
    <property type="entry name" value="METALLO-BETA-LACTAMASE SUPERFAMILY POTEIN"/>
    <property type="match status" value="1"/>
</dbReference>
<proteinExistence type="predicted"/>
<evidence type="ECO:0000313" key="2">
    <source>
        <dbReference type="EMBL" id="KAF1084532.1"/>
    </source>
</evidence>
<protein>
    <submittedName>
        <fullName evidence="2">Metallo-hydrolase YflN</fullName>
        <ecNumber evidence="2">3.-.-.-</ecNumber>
    </submittedName>
</protein>
<dbReference type="AlphaFoldDB" id="A0A9D2WQ33"/>
<comment type="caution">
    <text evidence="2">The sequence shown here is derived from an EMBL/GenBank/DDBJ whole genome shotgun (WGS) entry which is preliminary data.</text>
</comment>
<dbReference type="InterPro" id="IPR050662">
    <property type="entry name" value="Sec-metab_biosynth-thioest"/>
</dbReference>
<organism evidence="2 3">
    <name type="scientific">Sporotomaculum syntrophicum</name>
    <dbReference type="NCBI Taxonomy" id="182264"/>
    <lineage>
        <taxon>Bacteria</taxon>
        <taxon>Bacillati</taxon>
        <taxon>Bacillota</taxon>
        <taxon>Clostridia</taxon>
        <taxon>Eubacteriales</taxon>
        <taxon>Desulfallaceae</taxon>
        <taxon>Sporotomaculum</taxon>
    </lineage>
</organism>
<dbReference type="InterPro" id="IPR036866">
    <property type="entry name" value="RibonucZ/Hydroxyglut_hydro"/>
</dbReference>
<accession>A0A9D2WQ33</accession>
<feature type="domain" description="Metallo-beta-lactamase" evidence="1">
    <location>
        <begin position="22"/>
        <end position="235"/>
    </location>
</feature>
<dbReference type="GO" id="GO:0016787">
    <property type="term" value="F:hydrolase activity"/>
    <property type="evidence" value="ECO:0007669"/>
    <property type="project" value="UniProtKB-KW"/>
</dbReference>
<dbReference type="Gene3D" id="3.60.15.10">
    <property type="entry name" value="Ribonuclease Z/Hydroxyacylglutathione hydrolase-like"/>
    <property type="match status" value="1"/>
</dbReference>
<evidence type="ECO:0000313" key="3">
    <source>
        <dbReference type="Proteomes" id="UP000798488"/>
    </source>
</evidence>
<evidence type="ECO:0000259" key="1">
    <source>
        <dbReference type="SMART" id="SM00849"/>
    </source>
</evidence>
<gene>
    <name evidence="2" type="primary">yflN</name>
    <name evidence="2" type="ORF">SPSYN_02310</name>
</gene>
<dbReference type="EC" id="3.-.-.-" evidence="2"/>
<dbReference type="EMBL" id="LSRS01000005">
    <property type="protein sequence ID" value="KAF1084532.1"/>
    <property type="molecule type" value="Genomic_DNA"/>
</dbReference>
<dbReference type="InterPro" id="IPR001279">
    <property type="entry name" value="Metallo-B-lactamas"/>
</dbReference>
<dbReference type="Gene3D" id="1.10.10.10">
    <property type="entry name" value="Winged helix-like DNA-binding domain superfamily/Winged helix DNA-binding domain"/>
    <property type="match status" value="1"/>
</dbReference>